<protein>
    <submittedName>
        <fullName evidence="8">Lysophospholipid acyltransferase</fullName>
    </submittedName>
</protein>
<feature type="transmembrane region" description="Helical" evidence="7">
    <location>
        <begin position="428"/>
        <end position="449"/>
    </location>
</feature>
<dbReference type="Pfam" id="PF03062">
    <property type="entry name" value="MBOAT"/>
    <property type="match status" value="1"/>
</dbReference>
<dbReference type="GO" id="GO:0016020">
    <property type="term" value="C:membrane"/>
    <property type="evidence" value="ECO:0007669"/>
    <property type="project" value="UniProtKB-SubCell"/>
</dbReference>
<evidence type="ECO:0000256" key="3">
    <source>
        <dbReference type="ARBA" id="ARBA00022692"/>
    </source>
</evidence>
<evidence type="ECO:0000256" key="7">
    <source>
        <dbReference type="SAM" id="Phobius"/>
    </source>
</evidence>
<feature type="transmembrane region" description="Helical" evidence="7">
    <location>
        <begin position="68"/>
        <end position="85"/>
    </location>
</feature>
<keyword evidence="2" id="KW-0808">Transferase</keyword>
<evidence type="ECO:0000256" key="1">
    <source>
        <dbReference type="ARBA" id="ARBA00004141"/>
    </source>
</evidence>
<dbReference type="GO" id="GO:0030258">
    <property type="term" value="P:lipid modification"/>
    <property type="evidence" value="ECO:0007669"/>
    <property type="project" value="TreeGrafter"/>
</dbReference>
<comment type="subcellular location">
    <subcellularLocation>
        <location evidence="1">Membrane</location>
        <topology evidence="1">Multi-pass membrane protein</topology>
    </subcellularLocation>
</comment>
<evidence type="ECO:0000256" key="4">
    <source>
        <dbReference type="ARBA" id="ARBA00022989"/>
    </source>
</evidence>
<evidence type="ECO:0000256" key="5">
    <source>
        <dbReference type="ARBA" id="ARBA00023136"/>
    </source>
</evidence>
<keyword evidence="5 7" id="KW-0472">Membrane</keyword>
<keyword evidence="9" id="KW-1185">Reference proteome</keyword>
<evidence type="ECO:0000256" key="2">
    <source>
        <dbReference type="ARBA" id="ARBA00022679"/>
    </source>
</evidence>
<dbReference type="GO" id="GO:0046474">
    <property type="term" value="P:glycerophospholipid biosynthetic process"/>
    <property type="evidence" value="ECO:0007669"/>
    <property type="project" value="TreeGrafter"/>
</dbReference>
<organism evidence="8 9">
    <name type="scientific">Starmerella bacillaris</name>
    <name type="common">Yeast</name>
    <name type="synonym">Candida zemplinina</name>
    <dbReference type="NCBI Taxonomy" id="1247836"/>
    <lineage>
        <taxon>Eukaryota</taxon>
        <taxon>Fungi</taxon>
        <taxon>Dikarya</taxon>
        <taxon>Ascomycota</taxon>
        <taxon>Saccharomycotina</taxon>
        <taxon>Dipodascomycetes</taxon>
        <taxon>Dipodascales</taxon>
        <taxon>Trichomonascaceae</taxon>
        <taxon>Starmerella</taxon>
    </lineage>
</organism>
<evidence type="ECO:0000313" key="8">
    <source>
        <dbReference type="EMBL" id="GMM51833.1"/>
    </source>
</evidence>
<keyword evidence="4 7" id="KW-1133">Transmembrane helix</keyword>
<dbReference type="GO" id="GO:0003841">
    <property type="term" value="F:1-acylglycerol-3-phosphate O-acyltransferase activity"/>
    <property type="evidence" value="ECO:0007669"/>
    <property type="project" value="TreeGrafter"/>
</dbReference>
<feature type="transmembrane region" description="Helical" evidence="7">
    <location>
        <begin position="244"/>
        <end position="263"/>
    </location>
</feature>
<dbReference type="AlphaFoldDB" id="A0AAV5RKX6"/>
<dbReference type="PANTHER" id="PTHR13906">
    <property type="entry name" value="PORCUPINE"/>
    <property type="match status" value="1"/>
</dbReference>
<feature type="transmembrane region" description="Helical" evidence="7">
    <location>
        <begin position="166"/>
        <end position="184"/>
    </location>
</feature>
<sequence length="480" mass="55280">MSSFVDSIATQVGIHPDLLKIALCIVLSFPLGSLVKRIPSRMPLVKDSVVIFIGMFYLSGIFSLYKEALFMICLSILTYALATVFPRNKHMPWFNFTIQMGFMLYTHCLEQFSGGDYVNNIGISGTQMIIIQKLTSFAWNVYDNSKPDDQLSAYQKEMRISSRPSFLRFLAWVFFFPTLMTGPACTYHEYDIWANEKIFGNTKPQPRCGALILRRLGEGLIWIVLYMKTGYLSSDNEFYLKDWYVSRSFLFKATSLWILGFLYRTKYYAAWTMSEAACMHIGFSYNGIDSETGKVRWDRMSNIRPVGVEFGQNIRGVLADWNIITASWLRNYVYLRVVKEGKKPGARATYITFLVSALWHGTRPGYYLTFITAAFYQIFGKIYRRNLRPIFVGTKFKAVYDILTWLVTQYALGYAAMPFMLLNFTPAFIVWASVYFYIFVGLAISWILLSGPLRKFVLPSLRKLQNTSGTAVPKDTRKEK</sequence>
<dbReference type="PANTHER" id="PTHR13906:SF4">
    <property type="entry name" value="LYSOPHOSPHOLIPID ACYLTRANSFERASE 6"/>
    <property type="match status" value="1"/>
</dbReference>
<accession>A0AAV5RKX6</accession>
<proteinExistence type="predicted"/>
<comment type="caution">
    <text evidence="8">The sequence shown here is derived from an EMBL/GenBank/DDBJ whole genome shotgun (WGS) entry which is preliminary data.</text>
</comment>
<dbReference type="GO" id="GO:0047184">
    <property type="term" value="F:1-acylglycerophosphocholine O-acyltransferase activity"/>
    <property type="evidence" value="ECO:0007669"/>
    <property type="project" value="TreeGrafter"/>
</dbReference>
<keyword evidence="6 8" id="KW-0012">Acyltransferase</keyword>
<dbReference type="InterPro" id="IPR004299">
    <property type="entry name" value="MBOAT_fam"/>
</dbReference>
<evidence type="ECO:0000256" key="6">
    <source>
        <dbReference type="ARBA" id="ARBA00023315"/>
    </source>
</evidence>
<feature type="transmembrane region" description="Helical" evidence="7">
    <location>
        <begin position="12"/>
        <end position="32"/>
    </location>
</feature>
<keyword evidence="3 7" id="KW-0812">Transmembrane</keyword>
<dbReference type="GO" id="GO:0005783">
    <property type="term" value="C:endoplasmic reticulum"/>
    <property type="evidence" value="ECO:0007669"/>
    <property type="project" value="TreeGrafter"/>
</dbReference>
<dbReference type="EMBL" id="BTGC01000008">
    <property type="protein sequence ID" value="GMM51833.1"/>
    <property type="molecule type" value="Genomic_DNA"/>
</dbReference>
<name>A0AAV5RKX6_STABA</name>
<evidence type="ECO:0000313" key="9">
    <source>
        <dbReference type="Proteomes" id="UP001362899"/>
    </source>
</evidence>
<feature type="transmembrane region" description="Helical" evidence="7">
    <location>
        <begin position="44"/>
        <end position="62"/>
    </location>
</feature>
<dbReference type="InterPro" id="IPR049941">
    <property type="entry name" value="LPLAT_7/PORCN-like"/>
</dbReference>
<dbReference type="Proteomes" id="UP001362899">
    <property type="component" value="Unassembled WGS sequence"/>
</dbReference>
<reference evidence="8 9" key="1">
    <citation type="journal article" date="2023" name="Elife">
        <title>Identification of key yeast species and microbe-microbe interactions impacting larval growth of Drosophila in the wild.</title>
        <authorList>
            <person name="Mure A."/>
            <person name="Sugiura Y."/>
            <person name="Maeda R."/>
            <person name="Honda K."/>
            <person name="Sakurai N."/>
            <person name="Takahashi Y."/>
            <person name="Watada M."/>
            <person name="Katoh T."/>
            <person name="Gotoh A."/>
            <person name="Gotoh Y."/>
            <person name="Taniguchi I."/>
            <person name="Nakamura K."/>
            <person name="Hayashi T."/>
            <person name="Katayama T."/>
            <person name="Uemura T."/>
            <person name="Hattori Y."/>
        </authorList>
    </citation>
    <scope>NUCLEOTIDE SEQUENCE [LARGE SCALE GENOMIC DNA]</scope>
    <source>
        <strain evidence="8 9">SB-73</strain>
    </source>
</reference>
<gene>
    <name evidence="8" type="ORF">DASB73_027960</name>
</gene>